<dbReference type="AlphaFoldDB" id="A0A369B2Q5"/>
<proteinExistence type="predicted"/>
<evidence type="ECO:0000313" key="1">
    <source>
        <dbReference type="EMBL" id="RSU04402.1"/>
    </source>
</evidence>
<organism evidence="1 2">
    <name type="scientific">Vagococcus fluvialis</name>
    <dbReference type="NCBI Taxonomy" id="2738"/>
    <lineage>
        <taxon>Bacteria</taxon>
        <taxon>Bacillati</taxon>
        <taxon>Bacillota</taxon>
        <taxon>Bacilli</taxon>
        <taxon>Lactobacillales</taxon>
        <taxon>Enterococcaceae</taxon>
        <taxon>Vagococcus</taxon>
    </lineage>
</organism>
<accession>A0A369B2Q5</accession>
<name>A0A369B2Q5_9ENTE</name>
<sequence>MEKFIGKIDTKSLLLFLGILLLNLIVSLYLNGFQLPNRDVLSVKLISSFYLATLVPSVIKMVKEPIDPEYAFFILCFTLIGSSFVLSMVVGQIKLLYKTPLLIEREVLLMDILQISLIVIGSLLILVKTIYTMVTHKSKTRD</sequence>
<protein>
    <submittedName>
        <fullName evidence="1">Uncharacterized protein</fullName>
    </submittedName>
</protein>
<gene>
    <name evidence="1" type="ORF">CBF32_03220</name>
</gene>
<dbReference type="GeneID" id="63145037"/>
<reference evidence="1 2" key="1">
    <citation type="submission" date="2017-05" db="EMBL/GenBank/DDBJ databases">
        <title>Vagococcus spp. assemblies.</title>
        <authorList>
            <person name="Gulvik C.A."/>
        </authorList>
    </citation>
    <scope>NUCLEOTIDE SEQUENCE [LARGE SCALE GENOMIC DNA]</scope>
    <source>
        <strain evidence="1 2">NCFB 2497</strain>
    </source>
</reference>
<dbReference type="RefSeq" id="WP_114288407.1">
    <property type="nucleotide sequence ID" value="NZ_CP081459.1"/>
</dbReference>
<dbReference type="Proteomes" id="UP000288197">
    <property type="component" value="Unassembled WGS sequence"/>
</dbReference>
<evidence type="ECO:0000313" key="2">
    <source>
        <dbReference type="Proteomes" id="UP000288197"/>
    </source>
</evidence>
<comment type="caution">
    <text evidence="1">The sequence shown here is derived from an EMBL/GenBank/DDBJ whole genome shotgun (WGS) entry which is preliminary data.</text>
</comment>
<dbReference type="EMBL" id="NGJX01000002">
    <property type="protein sequence ID" value="RSU04402.1"/>
    <property type="molecule type" value="Genomic_DNA"/>
</dbReference>
<keyword evidence="2" id="KW-1185">Reference proteome</keyword>